<proteinExistence type="inferred from homology"/>
<dbReference type="InterPro" id="IPR039793">
    <property type="entry name" value="UROS/Hem4"/>
</dbReference>
<comment type="catalytic activity">
    <reaction evidence="6 7">
        <text>hydroxymethylbilane = uroporphyrinogen III + H2O</text>
        <dbReference type="Rhea" id="RHEA:18965"/>
        <dbReference type="ChEBI" id="CHEBI:15377"/>
        <dbReference type="ChEBI" id="CHEBI:57308"/>
        <dbReference type="ChEBI" id="CHEBI:57845"/>
        <dbReference type="EC" id="4.2.1.75"/>
    </reaction>
</comment>
<dbReference type="EMBL" id="QGNW01000019">
    <property type="protein sequence ID" value="RVX14950.1"/>
    <property type="molecule type" value="Genomic_DNA"/>
</dbReference>
<feature type="domain" description="Tetrapyrrole biosynthesis uroporphyrinogen III synthase" evidence="10">
    <location>
        <begin position="18"/>
        <end position="85"/>
    </location>
</feature>
<dbReference type="SUPFAM" id="SSF69618">
    <property type="entry name" value="HemD-like"/>
    <property type="match status" value="1"/>
</dbReference>
<evidence type="ECO:0000256" key="6">
    <source>
        <dbReference type="ARBA" id="ARBA00048617"/>
    </source>
</evidence>
<evidence type="ECO:0000313" key="12">
    <source>
        <dbReference type="Proteomes" id="UP000288805"/>
    </source>
</evidence>
<evidence type="ECO:0000259" key="10">
    <source>
        <dbReference type="Pfam" id="PF02602"/>
    </source>
</evidence>
<keyword evidence="8" id="KW-1133">Transmembrane helix</keyword>
<evidence type="ECO:0000256" key="9">
    <source>
        <dbReference type="SAM" id="SignalP"/>
    </source>
</evidence>
<accession>A0A438K168</accession>
<evidence type="ECO:0000313" key="11">
    <source>
        <dbReference type="EMBL" id="RVX14950.1"/>
    </source>
</evidence>
<dbReference type="GO" id="GO:0004852">
    <property type="term" value="F:uroporphyrinogen-III synthase activity"/>
    <property type="evidence" value="ECO:0007669"/>
    <property type="project" value="UniProtKB-UniRule"/>
</dbReference>
<evidence type="ECO:0000256" key="1">
    <source>
        <dbReference type="ARBA" id="ARBA00004772"/>
    </source>
</evidence>
<dbReference type="Proteomes" id="UP000288805">
    <property type="component" value="Unassembled WGS sequence"/>
</dbReference>
<keyword evidence="9" id="KW-0732">Signal</keyword>
<evidence type="ECO:0000256" key="2">
    <source>
        <dbReference type="ARBA" id="ARBA00008133"/>
    </source>
</evidence>
<feature type="signal peptide" evidence="9">
    <location>
        <begin position="1"/>
        <end position="16"/>
    </location>
</feature>
<organism evidence="11 12">
    <name type="scientific">Vitis vinifera</name>
    <name type="common">Grape</name>
    <dbReference type="NCBI Taxonomy" id="29760"/>
    <lineage>
        <taxon>Eukaryota</taxon>
        <taxon>Viridiplantae</taxon>
        <taxon>Streptophyta</taxon>
        <taxon>Embryophyta</taxon>
        <taxon>Tracheophyta</taxon>
        <taxon>Spermatophyta</taxon>
        <taxon>Magnoliopsida</taxon>
        <taxon>eudicotyledons</taxon>
        <taxon>Gunneridae</taxon>
        <taxon>Pentapetalae</taxon>
        <taxon>rosids</taxon>
        <taxon>Vitales</taxon>
        <taxon>Vitaceae</taxon>
        <taxon>Viteae</taxon>
        <taxon>Vitis</taxon>
    </lineage>
</organism>
<dbReference type="GO" id="GO:0006782">
    <property type="term" value="P:protoporphyrinogen IX biosynthetic process"/>
    <property type="evidence" value="ECO:0007669"/>
    <property type="project" value="UniProtKB-UniRule"/>
</dbReference>
<dbReference type="InterPro" id="IPR036108">
    <property type="entry name" value="4pyrrol_syn_uPrphyn_synt_sf"/>
</dbReference>
<evidence type="ECO:0000256" key="5">
    <source>
        <dbReference type="ARBA" id="ARBA00023244"/>
    </source>
</evidence>
<dbReference type="AlphaFoldDB" id="A0A438K168"/>
<dbReference type="EC" id="4.2.1.75" evidence="3 7"/>
<protein>
    <recommendedName>
        <fullName evidence="3 7">Uroporphyrinogen-III synthase</fullName>
        <ecNumber evidence="3 7">4.2.1.75</ecNumber>
    </recommendedName>
</protein>
<gene>
    <name evidence="11" type="primary">UROS_1</name>
    <name evidence="11" type="ORF">CK203_007724</name>
</gene>
<feature type="transmembrane region" description="Helical" evidence="8">
    <location>
        <begin position="80"/>
        <end position="98"/>
    </location>
</feature>
<keyword evidence="8" id="KW-0472">Membrane</keyword>
<keyword evidence="4 7" id="KW-0456">Lyase</keyword>
<evidence type="ECO:0000256" key="8">
    <source>
        <dbReference type="SAM" id="Phobius"/>
    </source>
</evidence>
<dbReference type="PANTHER" id="PTHR38042">
    <property type="entry name" value="UROPORPHYRINOGEN-III SYNTHASE, CHLOROPLASTIC"/>
    <property type="match status" value="1"/>
</dbReference>
<dbReference type="GO" id="GO:0006780">
    <property type="term" value="P:uroporphyrinogen III biosynthetic process"/>
    <property type="evidence" value="ECO:0007669"/>
    <property type="project" value="UniProtKB-UniRule"/>
</dbReference>
<evidence type="ECO:0000256" key="4">
    <source>
        <dbReference type="ARBA" id="ARBA00023239"/>
    </source>
</evidence>
<comment type="caution">
    <text evidence="11">The sequence shown here is derived from an EMBL/GenBank/DDBJ whole genome shotgun (WGS) entry which is preliminary data.</text>
</comment>
<dbReference type="InterPro" id="IPR003754">
    <property type="entry name" value="4pyrrol_synth_uPrphyn_synth"/>
</dbReference>
<dbReference type="Gene3D" id="3.40.50.10090">
    <property type="match status" value="1"/>
</dbReference>
<reference evidence="11 12" key="1">
    <citation type="journal article" date="2018" name="PLoS Genet.">
        <title>Population sequencing reveals clonal diversity and ancestral inbreeding in the grapevine cultivar Chardonnay.</title>
        <authorList>
            <person name="Roach M.J."/>
            <person name="Johnson D.L."/>
            <person name="Bohlmann J."/>
            <person name="van Vuuren H.J."/>
            <person name="Jones S.J."/>
            <person name="Pretorius I.S."/>
            <person name="Schmidt S.A."/>
            <person name="Borneman A.R."/>
        </authorList>
    </citation>
    <scope>NUCLEOTIDE SEQUENCE [LARGE SCALE GENOMIC DNA]</scope>
    <source>
        <strain evidence="12">cv. Chardonnay</strain>
        <tissue evidence="11">Leaf</tissue>
    </source>
</reference>
<comment type="function">
    <text evidence="7">Catalyzes cyclization of the linear tetrapyrrole, hydroxymethylbilane, to the macrocyclic uroporphyrinogen III.</text>
</comment>
<evidence type="ECO:0000256" key="7">
    <source>
        <dbReference type="RuleBase" id="RU366031"/>
    </source>
</evidence>
<keyword evidence="5 7" id="KW-0627">Porphyrin biosynthesis</keyword>
<keyword evidence="8" id="KW-0812">Transmembrane</keyword>
<dbReference type="PANTHER" id="PTHR38042:SF1">
    <property type="entry name" value="UROPORPHYRINOGEN-III SYNTHASE, CHLOROPLASTIC"/>
    <property type="match status" value="1"/>
</dbReference>
<feature type="chain" id="PRO_5019245582" description="Uroporphyrinogen-III synthase" evidence="9">
    <location>
        <begin position="17"/>
        <end position="104"/>
    </location>
</feature>
<comment type="pathway">
    <text evidence="1 7">Porphyrin-containing compound metabolism; protoporphyrin-IX biosynthesis; coproporphyrinogen-III from 5-aminolevulinate: step 3/4.</text>
</comment>
<sequence length="104" mass="11395">MIFDAVCFFLPCSLMAADTAFDWIIITSPEAGLVFLEAWKAAGAPCVKVGVVGSGTQSVFEEVMQSSKQSLRVAFAPSKGLMHLLVYAMICTIFFFFFDKYICA</sequence>
<comment type="similarity">
    <text evidence="2 7">Belongs to the uroporphyrinogen-III synthase family.</text>
</comment>
<evidence type="ECO:0000256" key="3">
    <source>
        <dbReference type="ARBA" id="ARBA00013109"/>
    </source>
</evidence>
<name>A0A438K168_VITVI</name>
<dbReference type="Pfam" id="PF02602">
    <property type="entry name" value="HEM4"/>
    <property type="match status" value="1"/>
</dbReference>
<dbReference type="UniPathway" id="UPA00251">
    <property type="reaction ID" value="UER00320"/>
</dbReference>